<name>A0A7J8QYP5_GOSDV</name>
<proteinExistence type="predicted"/>
<comment type="caution">
    <text evidence="1">The sequence shown here is derived from an EMBL/GenBank/DDBJ whole genome shotgun (WGS) entry which is preliminary data.</text>
</comment>
<reference evidence="1 2" key="1">
    <citation type="journal article" date="2019" name="Genome Biol. Evol.">
        <title>Insights into the evolution of the New World diploid cottons (Gossypium, subgenus Houzingenia) based on genome sequencing.</title>
        <authorList>
            <person name="Grover C.E."/>
            <person name="Arick M.A. 2nd"/>
            <person name="Thrash A."/>
            <person name="Conover J.L."/>
            <person name="Sanders W.S."/>
            <person name="Peterson D.G."/>
            <person name="Frelichowski J.E."/>
            <person name="Scheffler J.A."/>
            <person name="Scheffler B.E."/>
            <person name="Wendel J.F."/>
        </authorList>
    </citation>
    <scope>NUCLEOTIDE SEQUENCE [LARGE SCALE GENOMIC DNA]</scope>
    <source>
        <strain evidence="1">27</strain>
        <tissue evidence="1">Leaf</tissue>
    </source>
</reference>
<evidence type="ECO:0000313" key="2">
    <source>
        <dbReference type="Proteomes" id="UP000593561"/>
    </source>
</evidence>
<protein>
    <submittedName>
        <fullName evidence="1">Uncharacterized protein</fullName>
    </submittedName>
</protein>
<dbReference type="AlphaFoldDB" id="A0A7J8QYP5"/>
<organism evidence="1 2">
    <name type="scientific">Gossypium davidsonii</name>
    <name type="common">Davidson's cotton</name>
    <name type="synonym">Gossypium klotzschianum subsp. davidsonii</name>
    <dbReference type="NCBI Taxonomy" id="34287"/>
    <lineage>
        <taxon>Eukaryota</taxon>
        <taxon>Viridiplantae</taxon>
        <taxon>Streptophyta</taxon>
        <taxon>Embryophyta</taxon>
        <taxon>Tracheophyta</taxon>
        <taxon>Spermatophyta</taxon>
        <taxon>Magnoliopsida</taxon>
        <taxon>eudicotyledons</taxon>
        <taxon>Gunneridae</taxon>
        <taxon>Pentapetalae</taxon>
        <taxon>rosids</taxon>
        <taxon>malvids</taxon>
        <taxon>Malvales</taxon>
        <taxon>Malvaceae</taxon>
        <taxon>Malvoideae</taxon>
        <taxon>Gossypium</taxon>
    </lineage>
</organism>
<evidence type="ECO:0000313" key="1">
    <source>
        <dbReference type="EMBL" id="MBA0606615.1"/>
    </source>
</evidence>
<gene>
    <name evidence="1" type="ORF">Godav_019057</name>
</gene>
<accession>A0A7J8QYP5</accession>
<sequence>MQMLKTLVPVPRSMCIFVFSSGMVGKA</sequence>
<dbReference type="Proteomes" id="UP000593561">
    <property type="component" value="Unassembled WGS sequence"/>
</dbReference>
<keyword evidence="2" id="KW-1185">Reference proteome</keyword>
<dbReference type="EMBL" id="JABFAC010000002">
    <property type="protein sequence ID" value="MBA0606615.1"/>
    <property type="molecule type" value="Genomic_DNA"/>
</dbReference>